<keyword evidence="2" id="KW-1185">Reference proteome</keyword>
<accession>A0A9E7MNQ6</accession>
<gene>
    <name evidence="1" type="ORF">KABACHOK_02050</name>
</gene>
<evidence type="ECO:0000313" key="1">
    <source>
        <dbReference type="EMBL" id="USN14041.1"/>
    </source>
</evidence>
<proteinExistence type="predicted"/>
<sequence>MRLDFFNTPVLQPDDDLGLIWYERFGEAAEDDDVSAQFLEQDDDEGYWGCTLSGASGELEVNDFPSRGALQDWLAYHDIPLD</sequence>
<dbReference type="Proteomes" id="UP001056685">
    <property type="component" value="Segment"/>
</dbReference>
<dbReference type="EMBL" id="ON529852">
    <property type="protein sequence ID" value="USN14041.1"/>
    <property type="molecule type" value="Genomic_DNA"/>
</dbReference>
<name>A0A9E7MNQ6_9CAUD</name>
<evidence type="ECO:0000313" key="2">
    <source>
        <dbReference type="Proteomes" id="UP001056685"/>
    </source>
</evidence>
<protein>
    <submittedName>
        <fullName evidence="1">Uncharacterized protein</fullName>
    </submittedName>
</protein>
<organism evidence="1 2">
    <name type="scientific">Brevundimonas phage vB_BpoS-Kabachok</name>
    <dbReference type="NCBI Taxonomy" id="2948600"/>
    <lineage>
        <taxon>Viruses</taxon>
        <taxon>Duplodnaviria</taxon>
        <taxon>Heunggongvirae</taxon>
        <taxon>Uroviricota</taxon>
        <taxon>Caudoviricetes</taxon>
        <taxon>Jeanschmidtviridae</taxon>
        <taxon>Marchewkavirus</taxon>
        <taxon>Marchewkavirus kabachok</taxon>
    </lineage>
</organism>
<reference evidence="1" key="1">
    <citation type="submission" date="2022-05" db="EMBL/GenBank/DDBJ databases">
        <authorList>
            <person name="Friedrich I."/>
            <person name="Poehlein A."/>
            <person name="Schneider D."/>
            <person name="Hertel R."/>
            <person name="Daniel R."/>
        </authorList>
    </citation>
    <scope>NUCLEOTIDE SEQUENCE</scope>
</reference>